<feature type="compositionally biased region" description="Basic and acidic residues" evidence="1">
    <location>
        <begin position="80"/>
        <end position="100"/>
    </location>
</feature>
<organism evidence="4 5">
    <name type="scientific">Undibacterium umbellatum</name>
    <dbReference type="NCBI Taxonomy" id="2762300"/>
    <lineage>
        <taxon>Bacteria</taxon>
        <taxon>Pseudomonadati</taxon>
        <taxon>Pseudomonadota</taxon>
        <taxon>Betaproteobacteria</taxon>
        <taxon>Burkholderiales</taxon>
        <taxon>Oxalobacteraceae</taxon>
        <taxon>Undibacterium</taxon>
    </lineage>
</organism>
<evidence type="ECO:0000256" key="1">
    <source>
        <dbReference type="SAM" id="MobiDB-lite"/>
    </source>
</evidence>
<accession>A0ABR6ZCZ5</accession>
<dbReference type="Pfam" id="PF13511">
    <property type="entry name" value="DUF4124"/>
    <property type="match status" value="1"/>
</dbReference>
<evidence type="ECO:0000259" key="3">
    <source>
        <dbReference type="Pfam" id="PF13511"/>
    </source>
</evidence>
<dbReference type="EMBL" id="JACOFX010000011">
    <property type="protein sequence ID" value="MBC3909615.1"/>
    <property type="molecule type" value="Genomic_DNA"/>
</dbReference>
<evidence type="ECO:0000313" key="5">
    <source>
        <dbReference type="Proteomes" id="UP000646911"/>
    </source>
</evidence>
<name>A0ABR6ZCZ5_9BURK</name>
<reference evidence="4 5" key="1">
    <citation type="submission" date="2020-08" db="EMBL/GenBank/DDBJ databases">
        <title>Novel species isolated from subtropical streams in China.</title>
        <authorList>
            <person name="Lu H."/>
        </authorList>
    </citation>
    <scope>NUCLEOTIDE SEQUENCE [LARGE SCALE GENOMIC DNA]</scope>
    <source>
        <strain evidence="4 5">NL8W</strain>
    </source>
</reference>
<proteinExistence type="predicted"/>
<sequence length="133" mass="14987">MMKPLHLYTTALLLCITGVTSAQVHRCVDNDGRVTFTDNLCPKSTAKGNVVKANQKYVGSEASTDTNWAAKNEAFNQRQASRDRNDMLDNTRRSNERALKDFMSTPMPEGVRSRSLTTYSDKPHKLENKKYGE</sequence>
<dbReference type="RefSeq" id="WP_222616596.1">
    <property type="nucleotide sequence ID" value="NZ_JACOFX010000011.1"/>
</dbReference>
<feature type="signal peptide" evidence="2">
    <location>
        <begin position="1"/>
        <end position="22"/>
    </location>
</feature>
<feature type="region of interest" description="Disordered" evidence="1">
    <location>
        <begin position="72"/>
        <end position="133"/>
    </location>
</feature>
<keyword evidence="2" id="KW-0732">Signal</keyword>
<evidence type="ECO:0000256" key="2">
    <source>
        <dbReference type="SAM" id="SignalP"/>
    </source>
</evidence>
<feature type="chain" id="PRO_5046264566" evidence="2">
    <location>
        <begin position="23"/>
        <end position="133"/>
    </location>
</feature>
<comment type="caution">
    <text evidence="4">The sequence shown here is derived from an EMBL/GenBank/DDBJ whole genome shotgun (WGS) entry which is preliminary data.</text>
</comment>
<protein>
    <submittedName>
        <fullName evidence="4">DUF4124 domain-containing protein</fullName>
    </submittedName>
</protein>
<feature type="compositionally biased region" description="Basic and acidic residues" evidence="1">
    <location>
        <begin position="121"/>
        <end position="133"/>
    </location>
</feature>
<evidence type="ECO:0000313" key="4">
    <source>
        <dbReference type="EMBL" id="MBC3909615.1"/>
    </source>
</evidence>
<gene>
    <name evidence="4" type="ORF">H8L47_18790</name>
</gene>
<feature type="domain" description="DUF4124" evidence="3">
    <location>
        <begin position="11"/>
        <end position="57"/>
    </location>
</feature>
<dbReference type="InterPro" id="IPR025392">
    <property type="entry name" value="DUF4124"/>
</dbReference>
<keyword evidence="5" id="KW-1185">Reference proteome</keyword>
<dbReference type="Proteomes" id="UP000646911">
    <property type="component" value="Unassembled WGS sequence"/>
</dbReference>